<evidence type="ECO:0000256" key="1">
    <source>
        <dbReference type="ARBA" id="ARBA00022490"/>
    </source>
</evidence>
<dbReference type="Proteomes" id="UP000006048">
    <property type="component" value="Chromosome"/>
</dbReference>
<keyword evidence="1 4" id="KW-0963">Cytoplasm</keyword>
<keyword evidence="6" id="KW-1185">Reference proteome</keyword>
<comment type="catalytic activity">
    <reaction evidence="4">
        <text>N-terminal L-lysyl-[protein] + L-leucyl-tRNA(Leu) = N-terminal L-leucyl-L-lysyl-[protein] + tRNA(Leu) + H(+)</text>
        <dbReference type="Rhea" id="RHEA:12340"/>
        <dbReference type="Rhea" id="RHEA-COMP:9613"/>
        <dbReference type="Rhea" id="RHEA-COMP:9622"/>
        <dbReference type="Rhea" id="RHEA-COMP:12670"/>
        <dbReference type="Rhea" id="RHEA-COMP:12671"/>
        <dbReference type="ChEBI" id="CHEBI:15378"/>
        <dbReference type="ChEBI" id="CHEBI:65249"/>
        <dbReference type="ChEBI" id="CHEBI:78442"/>
        <dbReference type="ChEBI" id="CHEBI:78494"/>
        <dbReference type="ChEBI" id="CHEBI:133043"/>
        <dbReference type="EC" id="2.3.2.6"/>
    </reaction>
</comment>
<comment type="subcellular location">
    <subcellularLocation>
        <location evidence="4">Cytoplasm</location>
    </subcellularLocation>
</comment>
<dbReference type="HOGENOM" id="CLU_075045_0_0_12"/>
<dbReference type="GO" id="GO:0005737">
    <property type="term" value="C:cytoplasm"/>
    <property type="evidence" value="ECO:0007669"/>
    <property type="project" value="UniProtKB-SubCell"/>
</dbReference>
<dbReference type="EC" id="2.3.2.6" evidence="4"/>
<dbReference type="InterPro" id="IPR042203">
    <property type="entry name" value="Leu/Phe-tRNA_Trfase_C"/>
</dbReference>
<dbReference type="PANTHER" id="PTHR30098:SF2">
    <property type="entry name" value="LEUCYL_PHENYLALANYL-TRNA--PROTEIN TRANSFERASE"/>
    <property type="match status" value="1"/>
</dbReference>
<comment type="function">
    <text evidence="4">Functions in the N-end rule pathway of protein degradation where it conjugates Leu, Phe and, less efficiently, Met from aminoacyl-tRNAs to the N-termini of proteins containing an N-terminal arginine or lysine.</text>
</comment>
<dbReference type="PATRIC" id="fig|869212.3.peg.118"/>
<evidence type="ECO:0000313" key="5">
    <source>
        <dbReference type="EMBL" id="AFM10822.1"/>
    </source>
</evidence>
<dbReference type="InterPro" id="IPR004616">
    <property type="entry name" value="Leu/Phe-tRNA_Trfase"/>
</dbReference>
<dbReference type="GO" id="GO:0030163">
    <property type="term" value="P:protein catabolic process"/>
    <property type="evidence" value="ECO:0007669"/>
    <property type="project" value="UniProtKB-UniRule"/>
</dbReference>
<evidence type="ECO:0000313" key="6">
    <source>
        <dbReference type="Proteomes" id="UP000006048"/>
    </source>
</evidence>
<keyword evidence="2 4" id="KW-0808">Transferase</keyword>
<dbReference type="Gene3D" id="3.40.630.70">
    <property type="entry name" value="Leucyl/phenylalanyl-tRNA-protein transferase, C-terminal domain"/>
    <property type="match status" value="1"/>
</dbReference>
<dbReference type="GO" id="GO:0008914">
    <property type="term" value="F:leucyl-tRNA--protein transferase activity"/>
    <property type="evidence" value="ECO:0007669"/>
    <property type="project" value="UniProtKB-UniRule"/>
</dbReference>
<dbReference type="Pfam" id="PF03588">
    <property type="entry name" value="Leu_Phe_trans"/>
    <property type="match status" value="1"/>
</dbReference>
<dbReference type="PANTHER" id="PTHR30098">
    <property type="entry name" value="LEUCYL/PHENYLALANYL-TRNA--PROTEIN TRANSFERASE"/>
    <property type="match status" value="1"/>
</dbReference>
<keyword evidence="3 4" id="KW-0012">Acyltransferase</keyword>
<dbReference type="NCBIfam" id="TIGR00667">
    <property type="entry name" value="aat"/>
    <property type="match status" value="1"/>
</dbReference>
<comment type="catalytic activity">
    <reaction evidence="4">
        <text>N-terminal L-arginyl-[protein] + L-leucyl-tRNA(Leu) = N-terminal L-leucyl-L-arginyl-[protein] + tRNA(Leu) + H(+)</text>
        <dbReference type="Rhea" id="RHEA:50416"/>
        <dbReference type="Rhea" id="RHEA-COMP:9613"/>
        <dbReference type="Rhea" id="RHEA-COMP:9622"/>
        <dbReference type="Rhea" id="RHEA-COMP:12672"/>
        <dbReference type="Rhea" id="RHEA-COMP:12673"/>
        <dbReference type="ChEBI" id="CHEBI:15378"/>
        <dbReference type="ChEBI" id="CHEBI:64719"/>
        <dbReference type="ChEBI" id="CHEBI:78442"/>
        <dbReference type="ChEBI" id="CHEBI:78494"/>
        <dbReference type="ChEBI" id="CHEBI:133044"/>
        <dbReference type="EC" id="2.3.2.6"/>
    </reaction>
</comment>
<reference evidence="5 6" key="1">
    <citation type="submission" date="2012-06" db="EMBL/GenBank/DDBJ databases">
        <title>The complete chromosome of genome of Turneriella parva DSM 21527.</title>
        <authorList>
            <consortium name="US DOE Joint Genome Institute (JGI-PGF)"/>
            <person name="Lucas S."/>
            <person name="Han J."/>
            <person name="Lapidus A."/>
            <person name="Bruce D."/>
            <person name="Goodwin L."/>
            <person name="Pitluck S."/>
            <person name="Peters L."/>
            <person name="Kyrpides N."/>
            <person name="Mavromatis K."/>
            <person name="Ivanova N."/>
            <person name="Mikhailova N."/>
            <person name="Chertkov O."/>
            <person name="Detter J.C."/>
            <person name="Tapia R."/>
            <person name="Han C."/>
            <person name="Land M."/>
            <person name="Hauser L."/>
            <person name="Markowitz V."/>
            <person name="Cheng J.-F."/>
            <person name="Hugenholtz P."/>
            <person name="Woyke T."/>
            <person name="Wu D."/>
            <person name="Gronow S."/>
            <person name="Wellnitz S."/>
            <person name="Brambilla E."/>
            <person name="Klenk H.-P."/>
            <person name="Eisen J.A."/>
        </authorList>
    </citation>
    <scope>NUCLEOTIDE SEQUENCE [LARGE SCALE GENOMIC DNA]</scope>
    <source>
        <strain evidence="6">ATCC BAA-1111 / DSM 21527 / NCTC 11395 / H</strain>
    </source>
</reference>
<accession>I4B0L5</accession>
<dbReference type="AlphaFoldDB" id="I4B0L5"/>
<name>I4B0L5_TURPD</name>
<dbReference type="STRING" id="869212.Turpa_0160"/>
<evidence type="ECO:0000256" key="4">
    <source>
        <dbReference type="HAMAP-Rule" id="MF_00688"/>
    </source>
</evidence>
<dbReference type="InterPro" id="IPR016181">
    <property type="entry name" value="Acyl_CoA_acyltransferase"/>
</dbReference>
<gene>
    <name evidence="4" type="primary">aat</name>
    <name evidence="5" type="ordered locus">Turpa_0160</name>
</gene>
<dbReference type="KEGG" id="tpx:Turpa_0160"/>
<dbReference type="SUPFAM" id="SSF55729">
    <property type="entry name" value="Acyl-CoA N-acyltransferases (Nat)"/>
    <property type="match status" value="1"/>
</dbReference>
<dbReference type="HAMAP" id="MF_00688">
    <property type="entry name" value="Leu_Phe_trans"/>
    <property type="match status" value="1"/>
</dbReference>
<evidence type="ECO:0000256" key="3">
    <source>
        <dbReference type="ARBA" id="ARBA00023315"/>
    </source>
</evidence>
<organism evidence="5 6">
    <name type="scientific">Turneriella parva (strain ATCC BAA-1111 / DSM 21527 / NCTC 11395 / H)</name>
    <name type="common">Leptospira parva</name>
    <dbReference type="NCBI Taxonomy" id="869212"/>
    <lineage>
        <taxon>Bacteria</taxon>
        <taxon>Pseudomonadati</taxon>
        <taxon>Spirochaetota</taxon>
        <taxon>Spirochaetia</taxon>
        <taxon>Leptospirales</taxon>
        <taxon>Leptospiraceae</taxon>
        <taxon>Turneriella</taxon>
    </lineage>
</organism>
<sequence>MPPKLNLPHSEASGSVTRGKSLPVFTTRYAFPSTEGLGESMYLGAGADLEPDTLLYAYSHGFFPWYEKPPILWCSPPQRTVLRAGELHISRSLKKALKRSNLEIRCDSSFTEVIRLCARVRPETWITDEMQSAYVKLFELGWAHSWEAYEDSRLVGGIYGVVLGRAAFLESTFHLQNNAGKIALVNMYEQLLGSGAQFFDFQVPSEIAESFGAYEVPRATFEKMLRQALV</sequence>
<protein>
    <recommendedName>
        <fullName evidence="4">Leucyl/phenylalanyl-tRNA--protein transferase</fullName>
        <ecNumber evidence="4">2.3.2.6</ecNumber>
    </recommendedName>
    <alternativeName>
        <fullName evidence="4">L/F-transferase</fullName>
    </alternativeName>
    <alternativeName>
        <fullName evidence="4">Leucyltransferase</fullName>
    </alternativeName>
    <alternativeName>
        <fullName evidence="4">Phenyalanyltransferase</fullName>
    </alternativeName>
</protein>
<comment type="similarity">
    <text evidence="4">Belongs to the L/F-transferase family.</text>
</comment>
<dbReference type="InterPro" id="IPR042221">
    <property type="entry name" value="Leu/Phe-tRNA_Trfase_N"/>
</dbReference>
<evidence type="ECO:0000256" key="2">
    <source>
        <dbReference type="ARBA" id="ARBA00022679"/>
    </source>
</evidence>
<proteinExistence type="inferred from homology"/>
<comment type="catalytic activity">
    <reaction evidence="4">
        <text>L-phenylalanyl-tRNA(Phe) + an N-terminal L-alpha-aminoacyl-[protein] = an N-terminal L-phenylalanyl-L-alpha-aminoacyl-[protein] + tRNA(Phe)</text>
        <dbReference type="Rhea" id="RHEA:43632"/>
        <dbReference type="Rhea" id="RHEA-COMP:9668"/>
        <dbReference type="Rhea" id="RHEA-COMP:9699"/>
        <dbReference type="Rhea" id="RHEA-COMP:10636"/>
        <dbReference type="Rhea" id="RHEA-COMP:10637"/>
        <dbReference type="ChEBI" id="CHEBI:78442"/>
        <dbReference type="ChEBI" id="CHEBI:78531"/>
        <dbReference type="ChEBI" id="CHEBI:78597"/>
        <dbReference type="ChEBI" id="CHEBI:83561"/>
        <dbReference type="EC" id="2.3.2.6"/>
    </reaction>
</comment>
<dbReference type="Gene3D" id="3.30.70.3550">
    <property type="entry name" value="Leucyl/phenylalanyl-tRNA-protein transferase, N-terminal domain"/>
    <property type="match status" value="1"/>
</dbReference>
<dbReference type="EMBL" id="CP002959">
    <property type="protein sequence ID" value="AFM10822.1"/>
    <property type="molecule type" value="Genomic_DNA"/>
</dbReference>